<reference evidence="2" key="1">
    <citation type="journal article" date="2011" name="Plant Physiol.">
        <title>Comprehensive sequence analysis of 24,783 barley full-length cDNAs derived from 12 clone libraries.</title>
        <authorList>
            <person name="Matsumoto T."/>
            <person name="Tanaka T."/>
            <person name="Sakai H."/>
            <person name="Amano N."/>
            <person name="Kanamori H."/>
            <person name="Kurita K."/>
            <person name="Kikuta A."/>
            <person name="Kamiya K."/>
            <person name="Yamamoto M."/>
            <person name="Ikawa H."/>
            <person name="Fujii N."/>
            <person name="Hori K."/>
            <person name="Itoh T."/>
            <person name="Sato K."/>
        </authorList>
    </citation>
    <scope>NUCLEOTIDE SEQUENCE</scope>
    <source>
        <tissue evidence="2">Shoot</tissue>
    </source>
</reference>
<dbReference type="AlphaFoldDB" id="F2D1B2"/>
<proteinExistence type="evidence at transcript level"/>
<name>F2D1B2_HORVV</name>
<dbReference type="EMBL" id="AK357669">
    <property type="protein sequence ID" value="BAJ88883.1"/>
    <property type="molecule type" value="mRNA"/>
</dbReference>
<sequence>MGNSHSLNLASLLLLIPAGSWEMQVMPSPFLRILCMYRYTSLGEKTVRLLERLENLKLSIILHLRRHTISSACLCLYTIHIFLSRNVLHTLGSSLADYHISGSPCSVPYNTCTRN</sequence>
<protein>
    <submittedName>
        <fullName evidence="2">Predicted protein</fullName>
    </submittedName>
</protein>
<organism evidence="2">
    <name type="scientific">Hordeum vulgare subsp. vulgare</name>
    <name type="common">Domesticated barley</name>
    <dbReference type="NCBI Taxonomy" id="112509"/>
    <lineage>
        <taxon>Eukaryota</taxon>
        <taxon>Viridiplantae</taxon>
        <taxon>Streptophyta</taxon>
        <taxon>Embryophyta</taxon>
        <taxon>Tracheophyta</taxon>
        <taxon>Spermatophyta</taxon>
        <taxon>Magnoliopsida</taxon>
        <taxon>Liliopsida</taxon>
        <taxon>Poales</taxon>
        <taxon>Poaceae</taxon>
        <taxon>BOP clade</taxon>
        <taxon>Pooideae</taxon>
        <taxon>Triticodae</taxon>
        <taxon>Triticeae</taxon>
        <taxon>Hordeinae</taxon>
        <taxon>Hordeum</taxon>
    </lineage>
</organism>
<feature type="chain" id="PRO_5003275290" evidence="1">
    <location>
        <begin position="23"/>
        <end position="115"/>
    </location>
</feature>
<keyword evidence="1" id="KW-0732">Signal</keyword>
<accession>F2D1B2</accession>
<evidence type="ECO:0000313" key="2">
    <source>
        <dbReference type="EMBL" id="BAJ88883.1"/>
    </source>
</evidence>
<evidence type="ECO:0000256" key="1">
    <source>
        <dbReference type="SAM" id="SignalP"/>
    </source>
</evidence>
<feature type="signal peptide" evidence="1">
    <location>
        <begin position="1"/>
        <end position="22"/>
    </location>
</feature>